<keyword evidence="3" id="KW-1185">Reference proteome</keyword>
<evidence type="ECO:0000313" key="2">
    <source>
        <dbReference type="EnsemblMetazoa" id="G7763.1:cds"/>
    </source>
</evidence>
<sequence length="95" mass="10886">MKLVDSELKVSMKVLVILAALCLSAVCGIPHYGGYPGSHYGSYNYGYPNQYQNYYHSQYYNGYPSYGNYHYGGYPYGNSYNNYYSLGSRFRRGGY</sequence>
<accession>A0A8W8NWJ4</accession>
<evidence type="ECO:0000313" key="3">
    <source>
        <dbReference type="Proteomes" id="UP000005408"/>
    </source>
</evidence>
<feature type="chain" id="PRO_5036460257" evidence="1">
    <location>
        <begin position="29"/>
        <end position="95"/>
    </location>
</feature>
<keyword evidence="1" id="KW-0732">Signal</keyword>
<organism evidence="2 3">
    <name type="scientific">Magallana gigas</name>
    <name type="common">Pacific oyster</name>
    <name type="synonym">Crassostrea gigas</name>
    <dbReference type="NCBI Taxonomy" id="29159"/>
    <lineage>
        <taxon>Eukaryota</taxon>
        <taxon>Metazoa</taxon>
        <taxon>Spiralia</taxon>
        <taxon>Lophotrochozoa</taxon>
        <taxon>Mollusca</taxon>
        <taxon>Bivalvia</taxon>
        <taxon>Autobranchia</taxon>
        <taxon>Pteriomorphia</taxon>
        <taxon>Ostreida</taxon>
        <taxon>Ostreoidea</taxon>
        <taxon>Ostreidae</taxon>
        <taxon>Magallana</taxon>
    </lineage>
</organism>
<evidence type="ECO:0000256" key="1">
    <source>
        <dbReference type="SAM" id="SignalP"/>
    </source>
</evidence>
<dbReference type="EnsemblMetazoa" id="G7763.1">
    <property type="protein sequence ID" value="G7763.1:cds"/>
    <property type="gene ID" value="G7763"/>
</dbReference>
<name>A0A8W8NWJ4_MAGGI</name>
<dbReference type="Proteomes" id="UP000005408">
    <property type="component" value="Unassembled WGS sequence"/>
</dbReference>
<feature type="signal peptide" evidence="1">
    <location>
        <begin position="1"/>
        <end position="28"/>
    </location>
</feature>
<dbReference type="AlphaFoldDB" id="A0A8W8NWJ4"/>
<proteinExistence type="predicted"/>
<reference evidence="2" key="1">
    <citation type="submission" date="2022-08" db="UniProtKB">
        <authorList>
            <consortium name="EnsemblMetazoa"/>
        </authorList>
    </citation>
    <scope>IDENTIFICATION</scope>
    <source>
        <strain evidence="2">05x7-T-G4-1.051#20</strain>
    </source>
</reference>
<protein>
    <submittedName>
        <fullName evidence="2">Uncharacterized protein</fullName>
    </submittedName>
</protein>